<dbReference type="PROSITE" id="PS51257">
    <property type="entry name" value="PROKAR_LIPOPROTEIN"/>
    <property type="match status" value="1"/>
</dbReference>
<evidence type="ECO:0000256" key="1">
    <source>
        <dbReference type="SAM" id="SignalP"/>
    </source>
</evidence>
<keyword evidence="4" id="KW-1185">Reference proteome</keyword>
<accession>A0A1G6VGA2</accession>
<dbReference type="Pfam" id="PF26366">
    <property type="entry name" value="DUF8094"/>
    <property type="match status" value="1"/>
</dbReference>
<dbReference type="OrthoDB" id="3266092at2"/>
<evidence type="ECO:0000313" key="3">
    <source>
        <dbReference type="EMBL" id="SDD52558.1"/>
    </source>
</evidence>
<evidence type="ECO:0000313" key="4">
    <source>
        <dbReference type="Proteomes" id="UP000199039"/>
    </source>
</evidence>
<reference evidence="3 4" key="1">
    <citation type="submission" date="2016-09" db="EMBL/GenBank/DDBJ databases">
        <authorList>
            <person name="Capua I."/>
            <person name="De Benedictis P."/>
            <person name="Joannis T."/>
            <person name="Lombin L.H."/>
            <person name="Cattoli G."/>
        </authorList>
    </citation>
    <scope>NUCLEOTIDE SEQUENCE [LARGE SCALE GENOMIC DNA]</scope>
    <source>
        <strain evidence="3 4">ISLP-3</strain>
    </source>
</reference>
<dbReference type="AlphaFoldDB" id="A0A1G6VGA2"/>
<organism evidence="3 4">
    <name type="scientific">Sanguibacter gelidistatuariae</name>
    <dbReference type="NCBI Taxonomy" id="1814289"/>
    <lineage>
        <taxon>Bacteria</taxon>
        <taxon>Bacillati</taxon>
        <taxon>Actinomycetota</taxon>
        <taxon>Actinomycetes</taxon>
        <taxon>Micrococcales</taxon>
        <taxon>Sanguibacteraceae</taxon>
        <taxon>Sanguibacter</taxon>
    </lineage>
</organism>
<gene>
    <name evidence="3" type="ORF">SAMN05216410_3429</name>
</gene>
<dbReference type="STRING" id="1814289.SAMN05216410_3429"/>
<protein>
    <recommendedName>
        <fullName evidence="2">DUF8094 domain-containing protein</fullName>
    </recommendedName>
</protein>
<keyword evidence="1" id="KW-0732">Signal</keyword>
<dbReference type="RefSeq" id="WP_093185629.1">
    <property type="nucleotide sequence ID" value="NZ_FMYH01000008.1"/>
</dbReference>
<feature type="signal peptide" evidence="1">
    <location>
        <begin position="1"/>
        <end position="26"/>
    </location>
</feature>
<dbReference type="Proteomes" id="UP000199039">
    <property type="component" value="Unassembled WGS sequence"/>
</dbReference>
<proteinExistence type="predicted"/>
<sequence>MRRTTPALVLTTAGFLLLTACSPALPEAHVDPAPSTPSVVLTTEQDESINTAIGETLAAAAATLDPAALDARLTGPALAFRTAEFTVATATGSADAISEIPTAVQSEVLPTTQTWPRTTFAVSERPQNLQTERLLVTEQASPREQYKLWGWIRLFPGVTLPAFPSAEIGTEAVAPDDSSLVLTPVDAVAHYADVLTNGDASPYAAEFATDPLREQMTALREKRTASAAEIKGTYTLQFTPTDGALRMLRTADGGALVVGEITSTETLKGEESAVISPSATEKAFIGDAAASNSLTVGRTSLVGIYIPPATAGTGASVIGSELLTTSASIP</sequence>
<name>A0A1G6VGA2_9MICO</name>
<dbReference type="EMBL" id="FMYH01000008">
    <property type="protein sequence ID" value="SDD52558.1"/>
    <property type="molecule type" value="Genomic_DNA"/>
</dbReference>
<feature type="domain" description="DUF8094" evidence="2">
    <location>
        <begin position="59"/>
        <end position="325"/>
    </location>
</feature>
<dbReference type="InterPro" id="IPR058407">
    <property type="entry name" value="DUF8094"/>
</dbReference>
<evidence type="ECO:0000259" key="2">
    <source>
        <dbReference type="Pfam" id="PF26366"/>
    </source>
</evidence>
<feature type="chain" id="PRO_5011523144" description="DUF8094 domain-containing protein" evidence="1">
    <location>
        <begin position="27"/>
        <end position="330"/>
    </location>
</feature>